<name>A0ABQ8GT33_9PEZI</name>
<gene>
    <name evidence="3" type="ORF">B0J12DRAFT_176231</name>
</gene>
<feature type="compositionally biased region" description="Pro residues" evidence="1">
    <location>
        <begin position="607"/>
        <end position="619"/>
    </location>
</feature>
<feature type="signal peptide" evidence="2">
    <location>
        <begin position="1"/>
        <end position="23"/>
    </location>
</feature>
<evidence type="ECO:0000313" key="4">
    <source>
        <dbReference type="Proteomes" id="UP000774617"/>
    </source>
</evidence>
<evidence type="ECO:0000313" key="3">
    <source>
        <dbReference type="EMBL" id="KAH7063651.1"/>
    </source>
</evidence>
<evidence type="ECO:0000256" key="1">
    <source>
        <dbReference type="SAM" id="MobiDB-lite"/>
    </source>
</evidence>
<reference evidence="3 4" key="1">
    <citation type="journal article" date="2021" name="Nat. Commun.">
        <title>Genetic determinants of endophytism in the Arabidopsis root mycobiome.</title>
        <authorList>
            <person name="Mesny F."/>
            <person name="Miyauchi S."/>
            <person name="Thiergart T."/>
            <person name="Pickel B."/>
            <person name="Atanasova L."/>
            <person name="Karlsson M."/>
            <person name="Huettel B."/>
            <person name="Barry K.W."/>
            <person name="Haridas S."/>
            <person name="Chen C."/>
            <person name="Bauer D."/>
            <person name="Andreopoulos W."/>
            <person name="Pangilinan J."/>
            <person name="LaButti K."/>
            <person name="Riley R."/>
            <person name="Lipzen A."/>
            <person name="Clum A."/>
            <person name="Drula E."/>
            <person name="Henrissat B."/>
            <person name="Kohler A."/>
            <person name="Grigoriev I.V."/>
            <person name="Martin F.M."/>
            <person name="Hacquard S."/>
        </authorList>
    </citation>
    <scope>NUCLEOTIDE SEQUENCE [LARGE SCALE GENOMIC DNA]</scope>
    <source>
        <strain evidence="3 4">MPI-SDFR-AT-0080</strain>
    </source>
</reference>
<organism evidence="3 4">
    <name type="scientific">Macrophomina phaseolina</name>
    <dbReference type="NCBI Taxonomy" id="35725"/>
    <lineage>
        <taxon>Eukaryota</taxon>
        <taxon>Fungi</taxon>
        <taxon>Dikarya</taxon>
        <taxon>Ascomycota</taxon>
        <taxon>Pezizomycotina</taxon>
        <taxon>Dothideomycetes</taxon>
        <taxon>Dothideomycetes incertae sedis</taxon>
        <taxon>Botryosphaeriales</taxon>
        <taxon>Botryosphaeriaceae</taxon>
        <taxon>Macrophomina</taxon>
    </lineage>
</organism>
<feature type="region of interest" description="Disordered" evidence="1">
    <location>
        <begin position="953"/>
        <end position="973"/>
    </location>
</feature>
<feature type="chain" id="PRO_5046340993" evidence="2">
    <location>
        <begin position="24"/>
        <end position="973"/>
    </location>
</feature>
<dbReference type="EMBL" id="JAGTJR010000002">
    <property type="protein sequence ID" value="KAH7063651.1"/>
    <property type="molecule type" value="Genomic_DNA"/>
</dbReference>
<sequence>MLGILFMISVVFVALQLAIPAGASFQRHYPRDPSSKASSALLNSTTIQSNGLGSLILEGLGATSFEDSSTSSTFASVSALNNTATPPVSTSGPSAARSSSSLSSAFPTLGANSSAASNGSLTNGSFGVLPSSGTGAEYATACVLEYQAWSSYVKPYTILTSSIDTTTQVLTNYTVSTSTSACESLGRPAVYMVGDPAPVATWTTTGTEREYYTTYAAGFVGTPPVCNVTENDCKNLFVDYRAAGDNSTLPYPGLIKGCVEKTEWTAECRVCRIFAEEVELIYFPQQKNTTIDICAPQSNSTVCPFGPTTAPFTSANPYDAANCAYGTNTTRGTVTAGPYTTSGPYTFFQGNAYLSFPVVSAMSTGCNKQVGNVYSNVMLTIASSDLYSYSGYHYYFGDAGYPFNFDDMQTVASKPWYQAIAGGNDCNYYEKDYSFLLYPNFVNGRQWGDKDNLCSLIYQSAYRPTLLLPPQIRSLDPAWSTCLLDLAGTFDPPIPLTPAMNLIPMPTSASGPASSKPPAVPASSPDSPDPISTANPAPVDPTQPADPTRPDGGQSPPQETGSPSDPTDPSDPSDPSDPGLGGLINAIVSQATNNNNNNPSPTDNVNDPPPAANNPPPASNDPNVAPVVPVPIATAGTQPIAADPNPANPGGVVIGTGTAAVPLAPGQSTVVGGGVPVVVVGGGGGGGGAGGTGGAVVVVGGSAAATVPVPVPAGTVGLGGGSGGAGAGAATVTVGGGVVIGEVGSTGGAAGGVVVGGSVTLAPGASTVLDGTPVEVGTGVVVVGGETVRLGGGSGDGGVTQPLFTVGGVVGSVVPGPTGAVVVVGEETVRPGQVVTVGGTVVSVGAGEGGNGGDVVVVGGSTVAVPQVTAAPGGVEAVFTDENGQVFTAKSLSDGRVVVGTNTLSADGPAVTLENGEVVSVATGTGDWSSEGLRPRGFRLVLRKPLRLQCSRPEGRRSLRPAWTEPCSSVGQA</sequence>
<keyword evidence="4" id="KW-1185">Reference proteome</keyword>
<dbReference type="Proteomes" id="UP000774617">
    <property type="component" value="Unassembled WGS sequence"/>
</dbReference>
<feature type="compositionally biased region" description="Low complexity" evidence="1">
    <location>
        <begin position="592"/>
        <end position="606"/>
    </location>
</feature>
<evidence type="ECO:0000256" key="2">
    <source>
        <dbReference type="SAM" id="SignalP"/>
    </source>
</evidence>
<keyword evidence="2" id="KW-0732">Signal</keyword>
<feature type="compositionally biased region" description="Low complexity" evidence="1">
    <location>
        <begin position="506"/>
        <end position="534"/>
    </location>
</feature>
<feature type="region of interest" description="Disordered" evidence="1">
    <location>
        <begin position="501"/>
        <end position="628"/>
    </location>
</feature>
<accession>A0ABQ8GT33</accession>
<proteinExistence type="predicted"/>
<comment type="caution">
    <text evidence="3">The sequence shown here is derived from an EMBL/GenBank/DDBJ whole genome shotgun (WGS) entry which is preliminary data.</text>
</comment>
<protein>
    <submittedName>
        <fullName evidence="3">Uncharacterized protein</fullName>
    </submittedName>
</protein>